<feature type="domain" description="C2H2-type" evidence="7">
    <location>
        <begin position="81"/>
        <end position="108"/>
    </location>
</feature>
<dbReference type="PROSITE" id="PS50157">
    <property type="entry name" value="ZINC_FINGER_C2H2_2"/>
    <property type="match status" value="2"/>
</dbReference>
<evidence type="ECO:0000256" key="5">
    <source>
        <dbReference type="ARBA" id="ARBA00022833"/>
    </source>
</evidence>
<dbReference type="InterPro" id="IPR013087">
    <property type="entry name" value="Znf_C2H2_type"/>
</dbReference>
<dbReference type="AlphaFoldDB" id="K1PT72"/>
<protein>
    <recommendedName>
        <fullName evidence="7">C2H2-type domain-containing protein</fullName>
    </recommendedName>
</protein>
<dbReference type="GO" id="GO:0005634">
    <property type="term" value="C:nucleus"/>
    <property type="evidence" value="ECO:0007669"/>
    <property type="project" value="UniProtKB-SubCell"/>
</dbReference>
<keyword evidence="5" id="KW-0862">Zinc</keyword>
<comment type="subcellular location">
    <subcellularLocation>
        <location evidence="1">Nucleus</location>
    </subcellularLocation>
</comment>
<dbReference type="GO" id="GO:0010468">
    <property type="term" value="P:regulation of gene expression"/>
    <property type="evidence" value="ECO:0007669"/>
    <property type="project" value="TreeGrafter"/>
</dbReference>
<name>K1PT72_MAGGI</name>
<dbReference type="PROSITE" id="PS00028">
    <property type="entry name" value="ZINC_FINGER_C2H2_1"/>
    <property type="match status" value="2"/>
</dbReference>
<dbReference type="FunFam" id="3.30.160.60:FF:000534">
    <property type="entry name" value="zinc finger protein 674"/>
    <property type="match status" value="1"/>
</dbReference>
<dbReference type="InterPro" id="IPR050331">
    <property type="entry name" value="Zinc_finger"/>
</dbReference>
<dbReference type="Pfam" id="PF00096">
    <property type="entry name" value="zf-C2H2"/>
    <property type="match status" value="2"/>
</dbReference>
<dbReference type="Gene3D" id="3.30.160.60">
    <property type="entry name" value="Classic Zinc Finger"/>
    <property type="match status" value="2"/>
</dbReference>
<dbReference type="InterPro" id="IPR036236">
    <property type="entry name" value="Znf_C2H2_sf"/>
</dbReference>
<dbReference type="EMBL" id="JH816129">
    <property type="protein sequence ID" value="EKC27462.1"/>
    <property type="molecule type" value="Genomic_DNA"/>
</dbReference>
<feature type="domain" description="C2H2-type" evidence="7">
    <location>
        <begin position="53"/>
        <end position="80"/>
    </location>
</feature>
<dbReference type="PANTHER" id="PTHR16515:SF49">
    <property type="entry name" value="GASTRULA ZINC FINGER PROTEIN XLCGF49.1-LIKE-RELATED"/>
    <property type="match status" value="1"/>
</dbReference>
<dbReference type="FunFam" id="3.30.160.60:FF:000290">
    <property type="entry name" value="Zinc finger protein 697 isoform X1"/>
    <property type="match status" value="1"/>
</dbReference>
<organism evidence="8">
    <name type="scientific">Magallana gigas</name>
    <name type="common">Pacific oyster</name>
    <name type="synonym">Crassostrea gigas</name>
    <dbReference type="NCBI Taxonomy" id="29159"/>
    <lineage>
        <taxon>Eukaryota</taxon>
        <taxon>Metazoa</taxon>
        <taxon>Spiralia</taxon>
        <taxon>Lophotrochozoa</taxon>
        <taxon>Mollusca</taxon>
        <taxon>Bivalvia</taxon>
        <taxon>Autobranchia</taxon>
        <taxon>Pteriomorphia</taxon>
        <taxon>Ostreida</taxon>
        <taxon>Ostreoidea</taxon>
        <taxon>Ostreidae</taxon>
        <taxon>Magallana</taxon>
    </lineage>
</organism>
<dbReference type="PANTHER" id="PTHR16515">
    <property type="entry name" value="PR DOMAIN ZINC FINGER PROTEIN"/>
    <property type="match status" value="1"/>
</dbReference>
<evidence type="ECO:0000313" key="8">
    <source>
        <dbReference type="EMBL" id="EKC27462.1"/>
    </source>
</evidence>
<evidence type="ECO:0000256" key="2">
    <source>
        <dbReference type="ARBA" id="ARBA00022723"/>
    </source>
</evidence>
<accession>K1PT72</accession>
<evidence type="ECO:0000256" key="3">
    <source>
        <dbReference type="ARBA" id="ARBA00022737"/>
    </source>
</evidence>
<evidence type="ECO:0000256" key="4">
    <source>
        <dbReference type="ARBA" id="ARBA00022771"/>
    </source>
</evidence>
<reference evidence="8" key="1">
    <citation type="journal article" date="2012" name="Nature">
        <title>The oyster genome reveals stress adaptation and complexity of shell formation.</title>
        <authorList>
            <person name="Zhang G."/>
            <person name="Fang X."/>
            <person name="Guo X."/>
            <person name="Li L."/>
            <person name="Luo R."/>
            <person name="Xu F."/>
            <person name="Yang P."/>
            <person name="Zhang L."/>
            <person name="Wang X."/>
            <person name="Qi H."/>
            <person name="Xiong Z."/>
            <person name="Que H."/>
            <person name="Xie Y."/>
            <person name="Holland P.W."/>
            <person name="Paps J."/>
            <person name="Zhu Y."/>
            <person name="Wu F."/>
            <person name="Chen Y."/>
            <person name="Wang J."/>
            <person name="Peng C."/>
            <person name="Meng J."/>
            <person name="Yang L."/>
            <person name="Liu J."/>
            <person name="Wen B."/>
            <person name="Zhang N."/>
            <person name="Huang Z."/>
            <person name="Zhu Q."/>
            <person name="Feng Y."/>
            <person name="Mount A."/>
            <person name="Hedgecock D."/>
            <person name="Xu Z."/>
            <person name="Liu Y."/>
            <person name="Domazet-Loso T."/>
            <person name="Du Y."/>
            <person name="Sun X."/>
            <person name="Zhang S."/>
            <person name="Liu B."/>
            <person name="Cheng P."/>
            <person name="Jiang X."/>
            <person name="Li J."/>
            <person name="Fan D."/>
            <person name="Wang W."/>
            <person name="Fu W."/>
            <person name="Wang T."/>
            <person name="Wang B."/>
            <person name="Zhang J."/>
            <person name="Peng Z."/>
            <person name="Li Y."/>
            <person name="Li N."/>
            <person name="Wang J."/>
            <person name="Chen M."/>
            <person name="He Y."/>
            <person name="Tan F."/>
            <person name="Song X."/>
            <person name="Zheng Q."/>
            <person name="Huang R."/>
            <person name="Yang H."/>
            <person name="Du X."/>
            <person name="Chen L."/>
            <person name="Yang M."/>
            <person name="Gaffney P.M."/>
            <person name="Wang S."/>
            <person name="Luo L."/>
            <person name="She Z."/>
            <person name="Ming Y."/>
            <person name="Huang W."/>
            <person name="Zhang S."/>
            <person name="Huang B."/>
            <person name="Zhang Y."/>
            <person name="Qu T."/>
            <person name="Ni P."/>
            <person name="Miao G."/>
            <person name="Wang J."/>
            <person name="Wang Q."/>
            <person name="Steinberg C.E."/>
            <person name="Wang H."/>
            <person name="Li N."/>
            <person name="Qian L."/>
            <person name="Zhang G."/>
            <person name="Li Y."/>
            <person name="Yang H."/>
            <person name="Liu X."/>
            <person name="Wang J."/>
            <person name="Yin Y."/>
            <person name="Wang J."/>
        </authorList>
    </citation>
    <scope>NUCLEOTIDE SEQUENCE [LARGE SCALE GENOMIC DNA]</scope>
    <source>
        <strain evidence="8">05x7-T-G4-1.051#20</strain>
    </source>
</reference>
<evidence type="ECO:0000256" key="1">
    <source>
        <dbReference type="ARBA" id="ARBA00004123"/>
    </source>
</evidence>
<evidence type="ECO:0000256" key="6">
    <source>
        <dbReference type="ARBA" id="ARBA00023242"/>
    </source>
</evidence>
<dbReference type="SMART" id="SM00355">
    <property type="entry name" value="ZnF_C2H2"/>
    <property type="match status" value="2"/>
</dbReference>
<dbReference type="InParanoid" id="K1PT72"/>
<sequence>MSCLTVESPGYPDVSFATHTCITSTLEMEKQNENMHETQDEISSENPSTSKLFCCDVCGKDFILKSYLQVHMKMHKEERPYKCEVCHKAFKQMAALARHNRIHTDTSEHIQGKDHLFVRYVGKHLWKISIYVDMCCECTQKSVHMSVRLVGLGLQRRGL</sequence>
<dbReference type="GO" id="GO:0008270">
    <property type="term" value="F:zinc ion binding"/>
    <property type="evidence" value="ECO:0007669"/>
    <property type="project" value="UniProtKB-KW"/>
</dbReference>
<keyword evidence="4" id="KW-0863">Zinc-finger</keyword>
<proteinExistence type="predicted"/>
<keyword evidence="3" id="KW-0677">Repeat</keyword>
<keyword evidence="2" id="KW-0479">Metal-binding</keyword>
<dbReference type="HOGENOM" id="CLU_1662492_0_0_1"/>
<gene>
    <name evidence="8" type="ORF">CGI_10000218</name>
</gene>
<keyword evidence="6" id="KW-0539">Nucleus</keyword>
<dbReference type="SUPFAM" id="SSF57667">
    <property type="entry name" value="beta-beta-alpha zinc fingers"/>
    <property type="match status" value="1"/>
</dbReference>
<evidence type="ECO:0000259" key="7">
    <source>
        <dbReference type="PROSITE" id="PS50157"/>
    </source>
</evidence>